<dbReference type="Proteomes" id="UP000504623">
    <property type="component" value="Unplaced"/>
</dbReference>
<evidence type="ECO:0000313" key="4">
    <source>
        <dbReference type="RefSeq" id="XP_006864556.1"/>
    </source>
</evidence>
<evidence type="ECO:0000259" key="2">
    <source>
        <dbReference type="PROSITE" id="PS50806"/>
    </source>
</evidence>
<dbReference type="GO" id="GO:0005634">
    <property type="term" value="C:nucleus"/>
    <property type="evidence" value="ECO:0007669"/>
    <property type="project" value="TreeGrafter"/>
</dbReference>
<proteinExistence type="predicted"/>
<dbReference type="InterPro" id="IPR003655">
    <property type="entry name" value="aKRAB"/>
</dbReference>
<organism evidence="3 4">
    <name type="scientific">Chrysochloris asiatica</name>
    <name type="common">Cape golden mole</name>
    <dbReference type="NCBI Taxonomy" id="185453"/>
    <lineage>
        <taxon>Eukaryota</taxon>
        <taxon>Metazoa</taxon>
        <taxon>Chordata</taxon>
        <taxon>Craniata</taxon>
        <taxon>Vertebrata</taxon>
        <taxon>Euteleostomi</taxon>
        <taxon>Mammalia</taxon>
        <taxon>Eutheria</taxon>
        <taxon>Afrotheria</taxon>
        <taxon>Chrysochloridae</taxon>
        <taxon>Chrysochlorinae</taxon>
        <taxon>Chrysochloris</taxon>
    </lineage>
</organism>
<accession>A0A9B0WQU7</accession>
<dbReference type="SUPFAM" id="SSF109640">
    <property type="entry name" value="KRAB domain (Kruppel-associated box)"/>
    <property type="match status" value="1"/>
</dbReference>
<dbReference type="PANTHER" id="PTHR14112:SF1">
    <property type="entry name" value="KRAB-RELATED DOMAIN-CONTAINING PROTEIN"/>
    <property type="match status" value="1"/>
</dbReference>
<protein>
    <submittedName>
        <fullName evidence="4">Protein SSX8-like</fullName>
    </submittedName>
</protein>
<dbReference type="PANTHER" id="PTHR14112">
    <property type="entry name" value="SYNOVIAL SARCOMA, X MEMBER"/>
    <property type="match status" value="1"/>
</dbReference>
<feature type="region of interest" description="Disordered" evidence="1">
    <location>
        <begin position="79"/>
        <end position="126"/>
    </location>
</feature>
<feature type="compositionally biased region" description="Polar residues" evidence="1">
    <location>
        <begin position="79"/>
        <end position="90"/>
    </location>
</feature>
<dbReference type="GO" id="GO:0006355">
    <property type="term" value="P:regulation of DNA-templated transcription"/>
    <property type="evidence" value="ECO:0007669"/>
    <property type="project" value="InterPro"/>
</dbReference>
<dbReference type="AlphaFoldDB" id="A0A9B0WQU7"/>
<feature type="domain" description="KRAB-related" evidence="2">
    <location>
        <begin position="34"/>
        <end position="97"/>
    </location>
</feature>
<evidence type="ECO:0000256" key="1">
    <source>
        <dbReference type="SAM" id="MobiDB-lite"/>
    </source>
</evidence>
<gene>
    <name evidence="4" type="primary">LOC102815970</name>
</gene>
<dbReference type="RefSeq" id="XP_006864556.1">
    <property type="nucleotide sequence ID" value="XM_006864494.1"/>
</dbReference>
<evidence type="ECO:0000313" key="3">
    <source>
        <dbReference type="Proteomes" id="UP000504623"/>
    </source>
</evidence>
<reference evidence="4" key="1">
    <citation type="submission" date="2025-08" db="UniProtKB">
        <authorList>
            <consortium name="RefSeq"/>
        </authorList>
    </citation>
    <scope>IDENTIFICATION</scope>
    <source>
        <tissue evidence="4">Spleen</tissue>
    </source>
</reference>
<keyword evidence="3" id="KW-1185">Reference proteome</keyword>
<dbReference type="OrthoDB" id="9802659at2759"/>
<name>A0A9B0WQU7_CHRAS</name>
<dbReference type="PROSITE" id="PS50806">
    <property type="entry name" value="KRAB_RELATED"/>
    <property type="match status" value="1"/>
</dbReference>
<dbReference type="InterPro" id="IPR036051">
    <property type="entry name" value="KRAB_dom_sf"/>
</dbReference>
<dbReference type="GeneID" id="102815970"/>
<sequence>MPERLGLIPFRTITMNRGSTFAKTSKKDTQTSDRKSKAFKDISKYFSKEKWEVMGYSEQVTYVYMKRNFDAINNLGLNASTPSFIHSNRWTPKLDNSDNEENQEEPPQMASSVQQSKYLEMKSKKT</sequence>